<keyword evidence="15" id="KW-1185">Reference proteome</keyword>
<dbReference type="OrthoDB" id="9815560at2"/>
<dbReference type="AlphaFoldDB" id="I0IHB5"/>
<evidence type="ECO:0000256" key="9">
    <source>
        <dbReference type="ARBA" id="ARBA00025948"/>
    </source>
</evidence>
<dbReference type="GO" id="GO:0002098">
    <property type="term" value="P:tRNA wobble uridine modification"/>
    <property type="evidence" value="ECO:0007669"/>
    <property type="project" value="InterPro"/>
</dbReference>
<comment type="subcellular location">
    <subcellularLocation>
        <location evidence="11">Cytoplasm</location>
    </subcellularLocation>
</comment>
<evidence type="ECO:0000256" key="4">
    <source>
        <dbReference type="ARBA" id="ARBA00020461"/>
    </source>
</evidence>
<evidence type="ECO:0000256" key="11">
    <source>
        <dbReference type="HAMAP-Rule" id="MF_00129"/>
    </source>
</evidence>
<evidence type="ECO:0000256" key="12">
    <source>
        <dbReference type="SAM" id="MobiDB-lite"/>
    </source>
</evidence>
<comment type="similarity">
    <text evidence="3 11">Belongs to the MnmG family.</text>
</comment>
<dbReference type="InterPro" id="IPR020595">
    <property type="entry name" value="MnmG-rel_CS"/>
</dbReference>
<keyword evidence="6 11" id="KW-0819">tRNA processing</keyword>
<comment type="function">
    <text evidence="2 11">NAD-binding protein involved in the addition of a carboxymethylaminomethyl (cmnm) group at the wobble position (U34) of certain tRNAs, forming tRNA-cmnm(5)s(2)U34.</text>
</comment>
<dbReference type="Gene3D" id="3.50.50.60">
    <property type="entry name" value="FAD/NAD(P)-binding domain"/>
    <property type="match status" value="2"/>
</dbReference>
<dbReference type="eggNOG" id="COG0445">
    <property type="taxonomic scope" value="Bacteria"/>
</dbReference>
<evidence type="ECO:0000256" key="6">
    <source>
        <dbReference type="ARBA" id="ARBA00022694"/>
    </source>
</evidence>
<dbReference type="STRING" id="1142394.PSMK_24940"/>
<organism evidence="14 15">
    <name type="scientific">Phycisphaera mikurensis (strain NBRC 102666 / KCTC 22515 / FYK2301M01)</name>
    <dbReference type="NCBI Taxonomy" id="1142394"/>
    <lineage>
        <taxon>Bacteria</taxon>
        <taxon>Pseudomonadati</taxon>
        <taxon>Planctomycetota</taxon>
        <taxon>Phycisphaerae</taxon>
        <taxon>Phycisphaerales</taxon>
        <taxon>Phycisphaeraceae</taxon>
        <taxon>Phycisphaera</taxon>
    </lineage>
</organism>
<dbReference type="RefSeq" id="WP_014437866.1">
    <property type="nucleotide sequence ID" value="NC_017080.1"/>
</dbReference>
<gene>
    <name evidence="11 14" type="primary">mnmG</name>
    <name evidence="11 14" type="synonym">gidA</name>
    <name evidence="14" type="ordered locus">PSMK_24940</name>
</gene>
<comment type="caution">
    <text evidence="11">Lacks conserved residue(s) required for the propagation of feature annotation.</text>
</comment>
<evidence type="ECO:0000256" key="2">
    <source>
        <dbReference type="ARBA" id="ARBA00003717"/>
    </source>
</evidence>
<evidence type="ECO:0000313" key="15">
    <source>
        <dbReference type="Proteomes" id="UP000007881"/>
    </source>
</evidence>
<evidence type="ECO:0000256" key="10">
    <source>
        <dbReference type="ARBA" id="ARBA00031800"/>
    </source>
</evidence>
<protein>
    <recommendedName>
        <fullName evidence="4 11">tRNA uridine 5-carboxymethylaminomethyl modification enzyme MnmG</fullName>
    </recommendedName>
    <alternativeName>
        <fullName evidence="10 11">Glucose-inhibited division protein A</fullName>
    </alternativeName>
</protein>
<dbReference type="InterPro" id="IPR044920">
    <property type="entry name" value="MnmG_C_subdom_sf"/>
</dbReference>
<evidence type="ECO:0000256" key="3">
    <source>
        <dbReference type="ARBA" id="ARBA00007653"/>
    </source>
</evidence>
<dbReference type="PROSITE" id="PS01281">
    <property type="entry name" value="GIDA_2"/>
    <property type="match status" value="1"/>
</dbReference>
<evidence type="ECO:0000256" key="5">
    <source>
        <dbReference type="ARBA" id="ARBA00022630"/>
    </source>
</evidence>
<keyword evidence="5 11" id="KW-0285">Flavoprotein</keyword>
<proteinExistence type="inferred from homology"/>
<dbReference type="PANTHER" id="PTHR11806:SF0">
    <property type="entry name" value="PROTEIN MTO1 HOMOLOG, MITOCHONDRIAL"/>
    <property type="match status" value="1"/>
</dbReference>
<comment type="subunit">
    <text evidence="9 11">Homodimer. Heterotetramer of two MnmE and two MnmG subunits.</text>
</comment>
<dbReference type="PATRIC" id="fig|1142394.8.peg.2576"/>
<reference evidence="14 15" key="1">
    <citation type="submission" date="2012-02" db="EMBL/GenBank/DDBJ databases">
        <title>Complete genome sequence of Phycisphaera mikurensis NBRC 102666.</title>
        <authorList>
            <person name="Ankai A."/>
            <person name="Hosoyama A."/>
            <person name="Terui Y."/>
            <person name="Sekine M."/>
            <person name="Fukai R."/>
            <person name="Kato Y."/>
            <person name="Nakamura S."/>
            <person name="Yamada-Narita S."/>
            <person name="Kawakoshi A."/>
            <person name="Fukunaga Y."/>
            <person name="Yamazaki S."/>
            <person name="Fujita N."/>
        </authorList>
    </citation>
    <scope>NUCLEOTIDE SEQUENCE [LARGE SCALE GENOMIC DNA]</scope>
    <source>
        <strain evidence="15">NBRC 102666 / KCTC 22515 / FYK2301M01</strain>
    </source>
</reference>
<keyword evidence="7 11" id="KW-0274">FAD</keyword>
<dbReference type="HAMAP" id="MF_00129">
    <property type="entry name" value="MnmG_GidA"/>
    <property type="match status" value="1"/>
</dbReference>
<feature type="binding site" evidence="11">
    <location>
        <begin position="309"/>
        <end position="323"/>
    </location>
    <ligand>
        <name>NAD(+)</name>
        <dbReference type="ChEBI" id="CHEBI:57540"/>
    </ligand>
</feature>
<dbReference type="PANTHER" id="PTHR11806">
    <property type="entry name" value="GLUCOSE INHIBITED DIVISION PROTEIN A"/>
    <property type="match status" value="1"/>
</dbReference>
<dbReference type="Proteomes" id="UP000007881">
    <property type="component" value="Chromosome"/>
</dbReference>
<dbReference type="HOGENOM" id="CLU_007831_2_2_0"/>
<feature type="binding site" evidence="11">
    <location>
        <begin position="11"/>
        <end position="16"/>
    </location>
    <ligand>
        <name>FAD</name>
        <dbReference type="ChEBI" id="CHEBI:57692"/>
    </ligand>
</feature>
<dbReference type="SMART" id="SM01228">
    <property type="entry name" value="GIDA_assoc_3"/>
    <property type="match status" value="1"/>
</dbReference>
<feature type="domain" description="tRNA uridine 5-carboxymethylaminomethyl modification enzyme C-terminal subdomain" evidence="13">
    <location>
        <begin position="533"/>
        <end position="604"/>
    </location>
</feature>
<name>I0IHB5_PHYMF</name>
<dbReference type="Gene3D" id="1.10.150.570">
    <property type="entry name" value="GidA associated domain, C-terminal subdomain"/>
    <property type="match status" value="1"/>
</dbReference>
<dbReference type="SUPFAM" id="SSF51905">
    <property type="entry name" value="FAD/NAD(P)-binding domain"/>
    <property type="match status" value="1"/>
</dbReference>
<dbReference type="InterPro" id="IPR047001">
    <property type="entry name" value="MnmG_C_subdom"/>
</dbReference>
<dbReference type="InterPro" id="IPR036188">
    <property type="entry name" value="FAD/NAD-bd_sf"/>
</dbReference>
<keyword evidence="11" id="KW-0963">Cytoplasm</keyword>
<dbReference type="Pfam" id="PF13932">
    <property type="entry name" value="SAM_GIDA_C"/>
    <property type="match status" value="1"/>
</dbReference>
<keyword evidence="8 11" id="KW-0520">NAD</keyword>
<evidence type="ECO:0000256" key="1">
    <source>
        <dbReference type="ARBA" id="ARBA00001974"/>
    </source>
</evidence>
<evidence type="ECO:0000259" key="13">
    <source>
        <dbReference type="SMART" id="SM01228"/>
    </source>
</evidence>
<dbReference type="GO" id="GO:0050660">
    <property type="term" value="F:flavin adenine dinucleotide binding"/>
    <property type="evidence" value="ECO:0007669"/>
    <property type="project" value="UniProtKB-UniRule"/>
</dbReference>
<dbReference type="InterPro" id="IPR002218">
    <property type="entry name" value="MnmG-rel"/>
</dbReference>
<evidence type="ECO:0000313" key="14">
    <source>
        <dbReference type="EMBL" id="BAM04653.1"/>
    </source>
</evidence>
<dbReference type="PROSITE" id="PS01280">
    <property type="entry name" value="GIDA_1"/>
    <property type="match status" value="1"/>
</dbReference>
<dbReference type="GO" id="GO:0030488">
    <property type="term" value="P:tRNA methylation"/>
    <property type="evidence" value="ECO:0007669"/>
    <property type="project" value="TreeGrafter"/>
</dbReference>
<dbReference type="InterPro" id="IPR004416">
    <property type="entry name" value="MnmG"/>
</dbReference>
<feature type="region of interest" description="Disordered" evidence="12">
    <location>
        <begin position="236"/>
        <end position="267"/>
    </location>
</feature>
<dbReference type="EMBL" id="AP012338">
    <property type="protein sequence ID" value="BAM04653.1"/>
    <property type="molecule type" value="Genomic_DNA"/>
</dbReference>
<comment type="cofactor">
    <cofactor evidence="1 11">
        <name>FAD</name>
        <dbReference type="ChEBI" id="CHEBI:57692"/>
    </cofactor>
</comment>
<dbReference type="InterPro" id="IPR026904">
    <property type="entry name" value="MnmG_C"/>
</dbReference>
<sequence length="610" mass="65487">MDEAADVIVIGGGHAGAEAAWAASNLLRPRYEDSGGSRGRVAMVTMDPDRIGAMSCNPAIGGLAKGQMVAEIDALGGLMGRVADATGIQFKVLNRSRGPAVRGPRCQSDKHAYAEEVRRLLATRPNLSFVSGLVEELVVEEGRCVGVFGRTTEPVTGAPDPSCCGAFGRVADAGKTFLLRAGAVVLTTGTFMRALMHTGDARTQGGRVGEGVANGISAELARLGFELGRLKTGTPPRLARGSLDLSGLEEQPGDDEPEPFSRRTDPDAFPRLPQAMCWMTHTNEAAHGLIRANLHRAPMFNGSIEASSGPRYCPSIEDKVVRFADRTSHHVFLEPESLRDDAIYCNGISTSLPAEVQAEVVKRLPGCEHAEIQKPGYAVEYDMVWPHQIDATCMTKRLPGLLLAGQINGTSGYEEAAGQGLVAGVNAARWASAEGSDRYEPFRLGRDRAYIGVMLDDLVTKTPREPYRMFTSRAEHRLSLRADNAAPRLTALGREIGTVGDERWRLFEADRALLGSGDLAGRPDLQRHADAEALYGGYIARQDRQQAALAEREDEPLPAGIDFGRVTGLRGEAADVMNRFRPATLGQAGRLAGVNPTDVMLLSIAVRRDA</sequence>
<accession>I0IHB5</accession>
<dbReference type="InterPro" id="IPR040131">
    <property type="entry name" value="MnmG_N"/>
</dbReference>
<dbReference type="Pfam" id="PF01134">
    <property type="entry name" value="GIDA"/>
    <property type="match status" value="1"/>
</dbReference>
<evidence type="ECO:0000256" key="8">
    <source>
        <dbReference type="ARBA" id="ARBA00023027"/>
    </source>
</evidence>
<evidence type="ECO:0000256" key="7">
    <source>
        <dbReference type="ARBA" id="ARBA00022827"/>
    </source>
</evidence>
<dbReference type="GO" id="GO:0005829">
    <property type="term" value="C:cytosol"/>
    <property type="evidence" value="ECO:0007669"/>
    <property type="project" value="TreeGrafter"/>
</dbReference>
<dbReference type="KEGG" id="phm:PSMK_24940"/>